<sequence>MKSTSLLASSLALTVMLVQHADAHGRLIVPPHRGYIGKLPDFSFIPKDYSDHGLNAGGIGQTSGGKHGVCGDPYNGVREHETGGTYGTFPTNGAKAIGGCYAPGATVDIQVQITANHKGFFEFGLCKLNSKADKETEECFQSLVQPNGEKQWQLPAGNDFFKMQYKLPSGVTCDGDSHCVLRWWYAGGNNPGVGINGQEQFWNCADVYISNTCGSGPSPSSAKPSPSTSLPNPQPSSQQPHPSKSTTAPSKNPKPSPSSNPSPKPPQGDCGSCNNCYYAPTQSCFVGWSAEQCAQVSQYKWCGSGGPSPKPSSPSPAPSSNKPTTNSPSTKPSTSPSSKPTTSPSSKPTTSPSAKPTNSPSSAPTPGKSGLTNILPKDLFQKIFPKALPIYKYENFVAMAGKYPSFANTGDADVDRREVAAFLGQISLESGDLQYVEEINKSDYCQASGEYPCEAGKQYYGRGPIQL</sequence>
<dbReference type="GO" id="GO:0004568">
    <property type="term" value="F:chitinase activity"/>
    <property type="evidence" value="ECO:0007669"/>
    <property type="project" value="InterPro"/>
</dbReference>
<organism evidence="4">
    <name type="scientific">Aphanomyces stellatus</name>
    <dbReference type="NCBI Taxonomy" id="120398"/>
    <lineage>
        <taxon>Eukaryota</taxon>
        <taxon>Sar</taxon>
        <taxon>Stramenopiles</taxon>
        <taxon>Oomycota</taxon>
        <taxon>Saprolegniomycetes</taxon>
        <taxon>Saprolegniales</taxon>
        <taxon>Verrucalvaceae</taxon>
        <taxon>Aphanomyces</taxon>
    </lineage>
</organism>
<feature type="region of interest" description="Disordered" evidence="1">
    <location>
        <begin position="304"/>
        <end position="370"/>
    </location>
</feature>
<evidence type="ECO:0000313" key="4">
    <source>
        <dbReference type="EMBL" id="KAF0715074.1"/>
    </source>
</evidence>
<evidence type="ECO:0000256" key="2">
    <source>
        <dbReference type="SAM" id="SignalP"/>
    </source>
</evidence>
<dbReference type="GO" id="GO:0006032">
    <property type="term" value="P:chitin catabolic process"/>
    <property type="evidence" value="ECO:0007669"/>
    <property type="project" value="InterPro"/>
</dbReference>
<feature type="signal peptide" evidence="2">
    <location>
        <begin position="1"/>
        <end position="23"/>
    </location>
</feature>
<protein>
    <recommendedName>
        <fullName evidence="3">Glycoside hydrolase family 19 catalytic domain-containing protein</fullName>
    </recommendedName>
</protein>
<keyword evidence="2" id="KW-0732">Signal</keyword>
<dbReference type="CDD" id="cd00325">
    <property type="entry name" value="chitinase_GH19"/>
    <property type="match status" value="1"/>
</dbReference>
<feature type="domain" description="Glycoside hydrolase family 19 catalytic" evidence="3">
    <location>
        <begin position="389"/>
        <end position="467"/>
    </location>
</feature>
<feature type="compositionally biased region" description="Low complexity" evidence="1">
    <location>
        <begin position="318"/>
        <end position="366"/>
    </location>
</feature>
<accession>A0A6A4ZEB4</accession>
<feature type="chain" id="PRO_5025574330" description="Glycoside hydrolase family 19 catalytic domain-containing protein" evidence="2">
    <location>
        <begin position="24"/>
        <end position="467"/>
    </location>
</feature>
<comment type="caution">
    <text evidence="4">The sequence shown here is derived from an EMBL/GenBank/DDBJ whole genome shotgun (WGS) entry which is preliminary data.</text>
</comment>
<dbReference type="AlphaFoldDB" id="A0A6A4ZEB4"/>
<feature type="non-terminal residue" evidence="4">
    <location>
        <position position="467"/>
    </location>
</feature>
<dbReference type="GO" id="GO:0016998">
    <property type="term" value="P:cell wall macromolecule catabolic process"/>
    <property type="evidence" value="ECO:0007669"/>
    <property type="project" value="InterPro"/>
</dbReference>
<evidence type="ECO:0000259" key="3">
    <source>
        <dbReference type="Pfam" id="PF00182"/>
    </source>
</evidence>
<dbReference type="Pfam" id="PF00182">
    <property type="entry name" value="Glyco_hydro_19"/>
    <property type="match status" value="1"/>
</dbReference>
<dbReference type="OrthoDB" id="64893at2759"/>
<gene>
    <name evidence="4" type="ORF">As57867_003570</name>
</gene>
<dbReference type="InterPro" id="IPR023346">
    <property type="entry name" value="Lysozyme-like_dom_sf"/>
</dbReference>
<dbReference type="EMBL" id="VJMH01000638">
    <property type="protein sequence ID" value="KAF0715074.1"/>
    <property type="molecule type" value="Genomic_DNA"/>
</dbReference>
<dbReference type="PANTHER" id="PTHR22595">
    <property type="entry name" value="CHITINASE-RELATED"/>
    <property type="match status" value="1"/>
</dbReference>
<feature type="compositionally biased region" description="Pro residues" evidence="1">
    <location>
        <begin position="308"/>
        <end position="317"/>
    </location>
</feature>
<dbReference type="SUPFAM" id="SSF53955">
    <property type="entry name" value="Lysozyme-like"/>
    <property type="match status" value="1"/>
</dbReference>
<dbReference type="Gene3D" id="1.10.530.10">
    <property type="match status" value="1"/>
</dbReference>
<dbReference type="PRINTS" id="PR01217">
    <property type="entry name" value="PRICHEXTENSN"/>
</dbReference>
<feature type="region of interest" description="Disordered" evidence="1">
    <location>
        <begin position="215"/>
        <end position="265"/>
    </location>
</feature>
<proteinExistence type="predicted"/>
<feature type="compositionally biased region" description="Low complexity" evidence="1">
    <location>
        <begin position="215"/>
        <end position="251"/>
    </location>
</feature>
<feature type="compositionally biased region" description="Pro residues" evidence="1">
    <location>
        <begin position="252"/>
        <end position="265"/>
    </location>
</feature>
<evidence type="ECO:0000256" key="1">
    <source>
        <dbReference type="SAM" id="MobiDB-lite"/>
    </source>
</evidence>
<dbReference type="InterPro" id="IPR000726">
    <property type="entry name" value="Glyco_hydro_19_cat"/>
</dbReference>
<name>A0A6A4ZEB4_9STRA</name>
<reference evidence="4" key="1">
    <citation type="submission" date="2019-06" db="EMBL/GenBank/DDBJ databases">
        <title>Genomics analysis of Aphanomyces spp. identifies a new class of oomycete effector associated with host adaptation.</title>
        <authorList>
            <person name="Gaulin E."/>
        </authorList>
    </citation>
    <scope>NUCLEOTIDE SEQUENCE</scope>
    <source>
        <strain evidence="4">CBS 578.67</strain>
    </source>
</reference>
<dbReference type="PANTHER" id="PTHR22595:SF192">
    <property type="entry name" value="CHITIN-BINDING TYPE-1 DOMAIN-CONTAINING PROTEIN"/>
    <property type="match status" value="1"/>
</dbReference>